<sequence>MPVFIEVTLIPIAVLIHDLLKLIVNPSENLILFLNFNFIFIILVKRFCVKNLY</sequence>
<evidence type="ECO:0000313" key="2">
    <source>
        <dbReference type="EMBL" id="ABS52402.1"/>
    </source>
</evidence>
<dbReference type="KEGG" id="cha:CHAB381_0624"/>
<evidence type="ECO:0000313" key="3">
    <source>
        <dbReference type="Proteomes" id="UP000002407"/>
    </source>
</evidence>
<gene>
    <name evidence="2" type="ordered locus">CHAB381_0624</name>
</gene>
<accession>A7I120</accession>
<dbReference type="HOGENOM" id="CLU_3059562_0_0_7"/>
<keyword evidence="1" id="KW-0472">Membrane</keyword>
<reference evidence="3" key="1">
    <citation type="submission" date="2007-07" db="EMBL/GenBank/DDBJ databases">
        <title>Complete genome sequence of Campylobacter hominis ATCC BAA-381, a commensal isolated from the human gastrointestinal tract.</title>
        <authorList>
            <person name="Fouts D.E."/>
            <person name="Mongodin E.F."/>
            <person name="Puiu D."/>
            <person name="Sebastian Y."/>
            <person name="Miller W.G."/>
            <person name="Mandrell R.E."/>
            <person name="Nelson K.E."/>
        </authorList>
    </citation>
    <scope>NUCLEOTIDE SEQUENCE [LARGE SCALE GENOMIC DNA]</scope>
    <source>
        <strain evidence="3">ATCC BAA-381 / LMG 19568 / NCTC 13146 / CH001A</strain>
    </source>
</reference>
<evidence type="ECO:0000256" key="1">
    <source>
        <dbReference type="SAM" id="Phobius"/>
    </source>
</evidence>
<dbReference type="Proteomes" id="UP000002407">
    <property type="component" value="Chromosome"/>
</dbReference>
<dbReference type="EMBL" id="CP000776">
    <property type="protein sequence ID" value="ABS52402.1"/>
    <property type="molecule type" value="Genomic_DNA"/>
</dbReference>
<protein>
    <submittedName>
        <fullName evidence="2">Uncharacterized protein</fullName>
    </submittedName>
</protein>
<keyword evidence="1" id="KW-1133">Transmembrane helix</keyword>
<keyword evidence="3" id="KW-1185">Reference proteome</keyword>
<feature type="transmembrane region" description="Helical" evidence="1">
    <location>
        <begin position="30"/>
        <end position="48"/>
    </location>
</feature>
<dbReference type="AlphaFoldDB" id="A7I120"/>
<proteinExistence type="predicted"/>
<organism evidence="2 3">
    <name type="scientific">Campylobacter hominis (strain ATCC BAA-381 / DSM 21671 / CCUG 45161 / LMG 19568 / NCTC 13146 / CH001A)</name>
    <dbReference type="NCBI Taxonomy" id="360107"/>
    <lineage>
        <taxon>Bacteria</taxon>
        <taxon>Pseudomonadati</taxon>
        <taxon>Campylobacterota</taxon>
        <taxon>Epsilonproteobacteria</taxon>
        <taxon>Campylobacterales</taxon>
        <taxon>Campylobacteraceae</taxon>
        <taxon>Campylobacter</taxon>
    </lineage>
</organism>
<name>A7I120_CAMHC</name>
<keyword evidence="1" id="KW-0812">Transmembrane</keyword>